<accession>A0AAN7GV03</accession>
<feature type="transmembrane region" description="Helical" evidence="1">
    <location>
        <begin position="6"/>
        <end position="30"/>
    </location>
</feature>
<keyword evidence="1" id="KW-0812">Transmembrane</keyword>
<keyword evidence="1" id="KW-1133">Transmembrane helix</keyword>
<protein>
    <submittedName>
        <fullName evidence="2">Uncharacterized protein</fullName>
    </submittedName>
</protein>
<proteinExistence type="predicted"/>
<dbReference type="Proteomes" id="UP001345219">
    <property type="component" value="Chromosome 21"/>
</dbReference>
<evidence type="ECO:0000313" key="3">
    <source>
        <dbReference type="Proteomes" id="UP001345219"/>
    </source>
</evidence>
<organism evidence="2 3">
    <name type="scientific">Trapa incisa</name>
    <dbReference type="NCBI Taxonomy" id="236973"/>
    <lineage>
        <taxon>Eukaryota</taxon>
        <taxon>Viridiplantae</taxon>
        <taxon>Streptophyta</taxon>
        <taxon>Embryophyta</taxon>
        <taxon>Tracheophyta</taxon>
        <taxon>Spermatophyta</taxon>
        <taxon>Magnoliopsida</taxon>
        <taxon>eudicotyledons</taxon>
        <taxon>Gunneridae</taxon>
        <taxon>Pentapetalae</taxon>
        <taxon>rosids</taxon>
        <taxon>malvids</taxon>
        <taxon>Myrtales</taxon>
        <taxon>Lythraceae</taxon>
        <taxon>Trapa</taxon>
    </lineage>
</organism>
<evidence type="ECO:0000313" key="2">
    <source>
        <dbReference type="EMBL" id="KAK4749329.1"/>
    </source>
</evidence>
<gene>
    <name evidence="2" type="ORF">SAY87_026778</name>
</gene>
<name>A0AAN7GV03_9MYRT</name>
<sequence length="103" mass="11679">MPGRILQVVLIQVVLQGLPIIIHFLCCILCKNTIRTLFTQCHGMTNITMEYVTPVLNSRIEEVLAELKSNDITERLLARGKFHGPKLSDLMTQVLESLMRQTS</sequence>
<keyword evidence="1" id="KW-0472">Membrane</keyword>
<comment type="caution">
    <text evidence="2">The sequence shown here is derived from an EMBL/GenBank/DDBJ whole genome shotgun (WGS) entry which is preliminary data.</text>
</comment>
<reference evidence="2 3" key="1">
    <citation type="journal article" date="2023" name="Hortic Res">
        <title>Pangenome of water caltrop reveals structural variations and asymmetric subgenome divergence after allopolyploidization.</title>
        <authorList>
            <person name="Zhang X."/>
            <person name="Chen Y."/>
            <person name="Wang L."/>
            <person name="Yuan Y."/>
            <person name="Fang M."/>
            <person name="Shi L."/>
            <person name="Lu R."/>
            <person name="Comes H.P."/>
            <person name="Ma Y."/>
            <person name="Chen Y."/>
            <person name="Huang G."/>
            <person name="Zhou Y."/>
            <person name="Zheng Z."/>
            <person name="Qiu Y."/>
        </authorList>
    </citation>
    <scope>NUCLEOTIDE SEQUENCE [LARGE SCALE GENOMIC DNA]</scope>
    <source>
        <tissue evidence="2">Roots</tissue>
    </source>
</reference>
<dbReference type="EMBL" id="JAXIOK010000018">
    <property type="protein sequence ID" value="KAK4749329.1"/>
    <property type="molecule type" value="Genomic_DNA"/>
</dbReference>
<dbReference type="AlphaFoldDB" id="A0AAN7GV03"/>
<evidence type="ECO:0000256" key="1">
    <source>
        <dbReference type="SAM" id="Phobius"/>
    </source>
</evidence>
<keyword evidence="3" id="KW-1185">Reference proteome</keyword>